<organism evidence="2 3">
    <name type="scientific">Corynebacterium haemomassiliense</name>
    <dbReference type="NCBI Taxonomy" id="2754726"/>
    <lineage>
        <taxon>Bacteria</taxon>
        <taxon>Bacillati</taxon>
        <taxon>Actinomycetota</taxon>
        <taxon>Actinomycetes</taxon>
        <taxon>Mycobacteriales</taxon>
        <taxon>Corynebacteriaceae</taxon>
        <taxon>Corynebacterium</taxon>
    </lineage>
</organism>
<dbReference type="InterPro" id="IPR050900">
    <property type="entry name" value="Transposase_IS3/IS150/IS904"/>
</dbReference>
<dbReference type="EMBL" id="JACDTZ010000001">
    <property type="protein sequence ID" value="MBA5244104.1"/>
    <property type="molecule type" value="Genomic_DNA"/>
</dbReference>
<keyword evidence="3" id="KW-1185">Reference proteome</keyword>
<dbReference type="Proteomes" id="UP000523682">
    <property type="component" value="Unassembled WGS sequence"/>
</dbReference>
<dbReference type="InterPro" id="IPR012337">
    <property type="entry name" value="RNaseH-like_sf"/>
</dbReference>
<sequence length="337" mass="37754">MDALVGLGHSTSRACVLLGVSRSRIYYESNPRPKTANPIAHHERNIARLTQEHVDKILAQLDANPQSSVDDVFYNAYNHGVYVASLSSFYRIARKHNRLLKHRNCTRTKRRSKRGNNQPPHVVATAPAQVLCWDITFLPGPFVNENYACHTIIDLYSRAVIGTLVTHREDARGVSKLFDDILTRYPTVQTVHSDNGAAMRSNALKRVFAKHDVDASFSRPATSNDNPQMESLFHTMKGFAYYPKAFADIDAATQWVARFTRHYNNRPHSGINGYTPQSVLDGTWKQYETNRINAARAALEAGLITAMPKTPTGLPKEVTIIRTTTKTRPQSPTLTVA</sequence>
<gene>
    <name evidence="2" type="ORF">H0193_04605</name>
</gene>
<dbReference type="AlphaFoldDB" id="A0A7W2EAE4"/>
<dbReference type="PROSITE" id="PS50994">
    <property type="entry name" value="INTEGRASE"/>
    <property type="match status" value="1"/>
</dbReference>
<dbReference type="RefSeq" id="WP_181889614.1">
    <property type="nucleotide sequence ID" value="NZ_CP170998.1"/>
</dbReference>
<evidence type="ECO:0000313" key="3">
    <source>
        <dbReference type="Proteomes" id="UP000523682"/>
    </source>
</evidence>
<dbReference type="Gene3D" id="3.30.420.10">
    <property type="entry name" value="Ribonuclease H-like superfamily/Ribonuclease H"/>
    <property type="match status" value="1"/>
</dbReference>
<reference evidence="2 3" key="1">
    <citation type="submission" date="2020-07" db="EMBL/GenBank/DDBJ databases">
        <title>Draft genome and description of Corynebacterium haemomassiliense strain Marseile-Q3615 sp. nov.</title>
        <authorList>
            <person name="Boxberger M."/>
            <person name="La Scola B."/>
        </authorList>
    </citation>
    <scope>NUCLEOTIDE SEQUENCE [LARGE SCALE GENOMIC DNA]</scope>
    <source>
        <strain evidence="2 3">Marseille-Q3615</strain>
    </source>
</reference>
<dbReference type="GO" id="GO:0015074">
    <property type="term" value="P:DNA integration"/>
    <property type="evidence" value="ECO:0007669"/>
    <property type="project" value="InterPro"/>
</dbReference>
<dbReference type="InterPro" id="IPR001584">
    <property type="entry name" value="Integrase_cat-core"/>
</dbReference>
<name>A0A7W2EAE4_9CORY</name>
<dbReference type="PANTHER" id="PTHR46889">
    <property type="entry name" value="TRANSPOSASE INSF FOR INSERTION SEQUENCE IS3B-RELATED"/>
    <property type="match status" value="1"/>
</dbReference>
<dbReference type="InterPro" id="IPR036397">
    <property type="entry name" value="RNaseH_sf"/>
</dbReference>
<protein>
    <submittedName>
        <fullName evidence="2">DDE-type integrase/transposase/recombinase</fullName>
    </submittedName>
</protein>
<evidence type="ECO:0000313" key="2">
    <source>
        <dbReference type="EMBL" id="MBA5244104.1"/>
    </source>
</evidence>
<comment type="caution">
    <text evidence="2">The sequence shown here is derived from an EMBL/GenBank/DDBJ whole genome shotgun (WGS) entry which is preliminary data.</text>
</comment>
<proteinExistence type="predicted"/>
<accession>A0A7W2EAE4</accession>
<feature type="domain" description="Integrase catalytic" evidence="1">
    <location>
        <begin position="123"/>
        <end position="284"/>
    </location>
</feature>
<evidence type="ECO:0000259" key="1">
    <source>
        <dbReference type="PROSITE" id="PS50994"/>
    </source>
</evidence>
<dbReference type="PANTHER" id="PTHR46889:SF5">
    <property type="entry name" value="INTEGRASE PROTEIN"/>
    <property type="match status" value="1"/>
</dbReference>
<dbReference type="Pfam" id="PF00665">
    <property type="entry name" value="rve"/>
    <property type="match status" value="1"/>
</dbReference>
<dbReference type="GO" id="GO:0003676">
    <property type="term" value="F:nucleic acid binding"/>
    <property type="evidence" value="ECO:0007669"/>
    <property type="project" value="InterPro"/>
</dbReference>
<dbReference type="SUPFAM" id="SSF53098">
    <property type="entry name" value="Ribonuclease H-like"/>
    <property type="match status" value="1"/>
</dbReference>